<sequence length="101" mass="11677">MSCQQYTGHSMLSLLWDNYSIDLALRGFAYLLKHDAVYSTGDFDTLLSQRPDVTKEMEDIFAQFMSLVRNQATLQTEHKEKMIEMPYRSSLDEDVALSDVM</sequence>
<accession>A0ACA9TWM7</accession>
<proteinExistence type="predicted"/>
<dbReference type="EMBL" id="CADEHS020000008">
    <property type="protein sequence ID" value="CAG9944932.1"/>
    <property type="molecule type" value="Genomic_DNA"/>
</dbReference>
<dbReference type="Proteomes" id="UP000836387">
    <property type="component" value="Unassembled WGS sequence"/>
</dbReference>
<gene>
    <name evidence="1" type="ORF">CRV2_00011025</name>
</gene>
<reference evidence="1" key="1">
    <citation type="submission" date="2020-04" db="EMBL/GenBank/DDBJ databases">
        <authorList>
            <person name="Broberg M."/>
        </authorList>
    </citation>
    <scope>NUCLEOTIDE SEQUENCE</scope>
</reference>
<evidence type="ECO:0000313" key="1">
    <source>
        <dbReference type="EMBL" id="CAG9944932.1"/>
    </source>
</evidence>
<keyword evidence="2" id="KW-1185">Reference proteome</keyword>
<comment type="caution">
    <text evidence="1">The sequence shown here is derived from an EMBL/GenBank/DDBJ whole genome shotgun (WGS) entry which is preliminary data.</text>
</comment>
<reference evidence="1" key="2">
    <citation type="submission" date="2021-10" db="EMBL/GenBank/DDBJ databases">
        <authorList>
            <person name="Piombo E."/>
        </authorList>
    </citation>
    <scope>NUCLEOTIDE SEQUENCE</scope>
</reference>
<evidence type="ECO:0000313" key="2">
    <source>
        <dbReference type="Proteomes" id="UP000836387"/>
    </source>
</evidence>
<organism evidence="1 2">
    <name type="scientific">Clonostachys rosea f. rosea IK726</name>
    <dbReference type="NCBI Taxonomy" id="1349383"/>
    <lineage>
        <taxon>Eukaryota</taxon>
        <taxon>Fungi</taxon>
        <taxon>Dikarya</taxon>
        <taxon>Ascomycota</taxon>
        <taxon>Pezizomycotina</taxon>
        <taxon>Sordariomycetes</taxon>
        <taxon>Hypocreomycetidae</taxon>
        <taxon>Hypocreales</taxon>
        <taxon>Bionectriaceae</taxon>
        <taxon>Clonostachys</taxon>
    </lineage>
</organism>
<name>A0ACA9TWM7_BIOOC</name>
<protein>
    <submittedName>
        <fullName evidence="1">Uncharacterized protein</fullName>
    </submittedName>
</protein>